<dbReference type="EMBL" id="BNJF01000003">
    <property type="protein sequence ID" value="GHO48168.1"/>
    <property type="molecule type" value="Genomic_DNA"/>
</dbReference>
<evidence type="ECO:0000313" key="2">
    <source>
        <dbReference type="Proteomes" id="UP000612362"/>
    </source>
</evidence>
<protein>
    <submittedName>
        <fullName evidence="1">Uncharacterized protein</fullName>
    </submittedName>
</protein>
<accession>A0A8J3I9C6</accession>
<gene>
    <name evidence="1" type="ORF">KSX_63310</name>
</gene>
<organism evidence="1 2">
    <name type="scientific">Ktedonospora formicarum</name>
    <dbReference type="NCBI Taxonomy" id="2778364"/>
    <lineage>
        <taxon>Bacteria</taxon>
        <taxon>Bacillati</taxon>
        <taxon>Chloroflexota</taxon>
        <taxon>Ktedonobacteria</taxon>
        <taxon>Ktedonobacterales</taxon>
        <taxon>Ktedonobacteraceae</taxon>
        <taxon>Ktedonospora</taxon>
    </lineage>
</organism>
<proteinExistence type="predicted"/>
<comment type="caution">
    <text evidence="1">The sequence shown here is derived from an EMBL/GenBank/DDBJ whole genome shotgun (WGS) entry which is preliminary data.</text>
</comment>
<dbReference type="Proteomes" id="UP000612362">
    <property type="component" value="Unassembled WGS sequence"/>
</dbReference>
<dbReference type="AlphaFoldDB" id="A0A8J3I9C6"/>
<reference evidence="1" key="1">
    <citation type="submission" date="2020-10" db="EMBL/GenBank/DDBJ databases">
        <title>Taxonomic study of unclassified bacteria belonging to the class Ktedonobacteria.</title>
        <authorList>
            <person name="Yabe S."/>
            <person name="Wang C.M."/>
            <person name="Zheng Y."/>
            <person name="Sakai Y."/>
            <person name="Cavaletti L."/>
            <person name="Monciardini P."/>
            <person name="Donadio S."/>
        </authorList>
    </citation>
    <scope>NUCLEOTIDE SEQUENCE</scope>
    <source>
        <strain evidence="1">SOSP1-1</strain>
    </source>
</reference>
<name>A0A8J3I9C6_9CHLR</name>
<keyword evidence="2" id="KW-1185">Reference proteome</keyword>
<sequence>MTGFKMPAEVFPNEECAYRHLLGSISKERWRPFTGLSQTTYAPVNTRQGQGHALKVGDGLILVAVGNSLYLDLNPRGRGNENLPYTRSGRGVIINASTLFNTRTRGIR</sequence>
<evidence type="ECO:0000313" key="1">
    <source>
        <dbReference type="EMBL" id="GHO48168.1"/>
    </source>
</evidence>